<sequence length="215" mass="23467">MSRVPYSSALDVVVSPDNVPETLPRPADFTLVDDVARPTLAMLDPRLTKLPGYVIRHELAKQWGQLLEGLNGVELPCTMPKNIVGPVVYVTRPQHPPNRVPFFPTHAIALTTPLTILTPPNAPVTVLAIHGTVLAAHCAKIVLAAPVQSTKPGFLCLPVLRLHLQSMTAFVALRAFMYSRRADTFLTSLMPFIPAFLAKLRSDDARAIIKATQDP</sequence>
<name>A0AAD6U9S4_9AGAR</name>
<organism evidence="1 2">
    <name type="scientific">Mycena belliarum</name>
    <dbReference type="NCBI Taxonomy" id="1033014"/>
    <lineage>
        <taxon>Eukaryota</taxon>
        <taxon>Fungi</taxon>
        <taxon>Dikarya</taxon>
        <taxon>Basidiomycota</taxon>
        <taxon>Agaricomycotina</taxon>
        <taxon>Agaricomycetes</taxon>
        <taxon>Agaricomycetidae</taxon>
        <taxon>Agaricales</taxon>
        <taxon>Marasmiineae</taxon>
        <taxon>Mycenaceae</taxon>
        <taxon>Mycena</taxon>
    </lineage>
</organism>
<reference evidence="1" key="1">
    <citation type="submission" date="2023-03" db="EMBL/GenBank/DDBJ databases">
        <title>Massive genome expansion in bonnet fungi (Mycena s.s.) driven by repeated elements and novel gene families across ecological guilds.</title>
        <authorList>
            <consortium name="Lawrence Berkeley National Laboratory"/>
            <person name="Harder C.B."/>
            <person name="Miyauchi S."/>
            <person name="Viragh M."/>
            <person name="Kuo A."/>
            <person name="Thoen E."/>
            <person name="Andreopoulos B."/>
            <person name="Lu D."/>
            <person name="Skrede I."/>
            <person name="Drula E."/>
            <person name="Henrissat B."/>
            <person name="Morin E."/>
            <person name="Kohler A."/>
            <person name="Barry K."/>
            <person name="LaButti K."/>
            <person name="Morin E."/>
            <person name="Salamov A."/>
            <person name="Lipzen A."/>
            <person name="Mereny Z."/>
            <person name="Hegedus B."/>
            <person name="Baldrian P."/>
            <person name="Stursova M."/>
            <person name="Weitz H."/>
            <person name="Taylor A."/>
            <person name="Grigoriev I.V."/>
            <person name="Nagy L.G."/>
            <person name="Martin F."/>
            <person name="Kauserud H."/>
        </authorList>
    </citation>
    <scope>NUCLEOTIDE SEQUENCE</scope>
    <source>
        <strain evidence="1">CBHHK173m</strain>
    </source>
</reference>
<dbReference type="Proteomes" id="UP001222325">
    <property type="component" value="Unassembled WGS sequence"/>
</dbReference>
<gene>
    <name evidence="1" type="ORF">B0H15DRAFT_799267</name>
</gene>
<evidence type="ECO:0000313" key="2">
    <source>
        <dbReference type="Proteomes" id="UP001222325"/>
    </source>
</evidence>
<keyword evidence="2" id="KW-1185">Reference proteome</keyword>
<proteinExistence type="predicted"/>
<dbReference type="EMBL" id="JARJCN010000017">
    <property type="protein sequence ID" value="KAJ7092780.1"/>
    <property type="molecule type" value="Genomic_DNA"/>
</dbReference>
<evidence type="ECO:0000313" key="1">
    <source>
        <dbReference type="EMBL" id="KAJ7092780.1"/>
    </source>
</evidence>
<accession>A0AAD6U9S4</accession>
<comment type="caution">
    <text evidence="1">The sequence shown here is derived from an EMBL/GenBank/DDBJ whole genome shotgun (WGS) entry which is preliminary data.</text>
</comment>
<dbReference type="AlphaFoldDB" id="A0AAD6U9S4"/>
<protein>
    <submittedName>
        <fullName evidence="1">Uncharacterized protein</fullName>
    </submittedName>
</protein>